<keyword evidence="6 7" id="KW-0472">Membrane</keyword>
<evidence type="ECO:0000313" key="9">
    <source>
        <dbReference type="Proteomes" id="UP001467690"/>
    </source>
</evidence>
<keyword evidence="4 7" id="KW-0812">Transmembrane</keyword>
<sequence length="190" mass="21762">MEQVQESAKIQKRWIIRKLIQAFSGFALIFIALIFWFRYESEVATSFNKSNYQVAHALADLIAASFPHEYFSDTPEAYHLTSFTDNDWVYDASIYDDKGNVLHKTEAAHSILQTTALEQTEGLQTLAIVKEIFNENGDLLGYLRVTVNTDQLTHYQANFVDITSSTTRFLFFLIALASLFMSRAFFKGED</sequence>
<evidence type="ECO:0000256" key="5">
    <source>
        <dbReference type="ARBA" id="ARBA00022989"/>
    </source>
</evidence>
<comment type="similarity">
    <text evidence="2">Belongs to the Smp family.</text>
</comment>
<protein>
    <submittedName>
        <fullName evidence="8">AhpA/YtjB family protein</fullName>
    </submittedName>
</protein>
<dbReference type="RefSeq" id="WP_143872380.1">
    <property type="nucleotide sequence ID" value="NZ_CP041660.1"/>
</dbReference>
<evidence type="ECO:0000256" key="2">
    <source>
        <dbReference type="ARBA" id="ARBA00005362"/>
    </source>
</evidence>
<evidence type="ECO:0000256" key="7">
    <source>
        <dbReference type="SAM" id="Phobius"/>
    </source>
</evidence>
<evidence type="ECO:0000256" key="6">
    <source>
        <dbReference type="ARBA" id="ARBA00023136"/>
    </source>
</evidence>
<dbReference type="Pfam" id="PF10144">
    <property type="entry name" value="SMP_2"/>
    <property type="match status" value="1"/>
</dbReference>
<keyword evidence="3" id="KW-1003">Cell membrane</keyword>
<evidence type="ECO:0000256" key="3">
    <source>
        <dbReference type="ARBA" id="ARBA00022475"/>
    </source>
</evidence>
<dbReference type="EMBL" id="JBELOE010000280">
    <property type="protein sequence ID" value="MER2493944.1"/>
    <property type="molecule type" value="Genomic_DNA"/>
</dbReference>
<keyword evidence="9" id="KW-1185">Reference proteome</keyword>
<evidence type="ECO:0000256" key="1">
    <source>
        <dbReference type="ARBA" id="ARBA00004236"/>
    </source>
</evidence>
<accession>A0ABV1RLW8</accession>
<comment type="subcellular location">
    <subcellularLocation>
        <location evidence="1">Cell membrane</location>
    </subcellularLocation>
</comment>
<evidence type="ECO:0000256" key="4">
    <source>
        <dbReference type="ARBA" id="ARBA00022692"/>
    </source>
</evidence>
<comment type="caution">
    <text evidence="8">The sequence shown here is derived from an EMBL/GenBank/DDBJ whole genome shotgun (WGS) entry which is preliminary data.</text>
</comment>
<evidence type="ECO:0000313" key="8">
    <source>
        <dbReference type="EMBL" id="MER2493944.1"/>
    </source>
</evidence>
<dbReference type="InterPro" id="IPR019305">
    <property type="entry name" value="Uncharacterised_Smp"/>
</dbReference>
<organism evidence="8 9">
    <name type="scientific">Catenovulum sediminis</name>
    <dbReference type="NCBI Taxonomy" id="1740262"/>
    <lineage>
        <taxon>Bacteria</taxon>
        <taxon>Pseudomonadati</taxon>
        <taxon>Pseudomonadota</taxon>
        <taxon>Gammaproteobacteria</taxon>
        <taxon>Alteromonadales</taxon>
        <taxon>Alteromonadaceae</taxon>
        <taxon>Catenovulum</taxon>
    </lineage>
</organism>
<dbReference type="Proteomes" id="UP001467690">
    <property type="component" value="Unassembled WGS sequence"/>
</dbReference>
<proteinExistence type="inferred from homology"/>
<feature type="transmembrane region" description="Helical" evidence="7">
    <location>
        <begin position="20"/>
        <end position="39"/>
    </location>
</feature>
<gene>
    <name evidence="8" type="ORF">ABS311_18885</name>
</gene>
<reference evidence="8 9" key="1">
    <citation type="submission" date="2024-06" db="EMBL/GenBank/DDBJ databases">
        <authorList>
            <person name="Chen R.Y."/>
        </authorList>
    </citation>
    <scope>NUCLEOTIDE SEQUENCE [LARGE SCALE GENOMIC DNA]</scope>
    <source>
        <strain evidence="8 9">D2</strain>
    </source>
</reference>
<feature type="transmembrane region" description="Helical" evidence="7">
    <location>
        <begin position="169"/>
        <end position="186"/>
    </location>
</feature>
<name>A0ABV1RLW8_9ALTE</name>
<keyword evidence="5 7" id="KW-1133">Transmembrane helix</keyword>